<dbReference type="EMBL" id="CP036273">
    <property type="protein sequence ID" value="QDU23587.1"/>
    <property type="molecule type" value="Genomic_DNA"/>
</dbReference>
<keyword evidence="3" id="KW-1185">Reference proteome</keyword>
<organism evidence="2 3">
    <name type="scientific">Urbifossiella limnaea</name>
    <dbReference type="NCBI Taxonomy" id="2528023"/>
    <lineage>
        <taxon>Bacteria</taxon>
        <taxon>Pseudomonadati</taxon>
        <taxon>Planctomycetota</taxon>
        <taxon>Planctomycetia</taxon>
        <taxon>Gemmatales</taxon>
        <taxon>Gemmataceae</taxon>
        <taxon>Urbifossiella</taxon>
    </lineage>
</organism>
<dbReference type="AlphaFoldDB" id="A0A517Y1D3"/>
<evidence type="ECO:0000313" key="3">
    <source>
        <dbReference type="Proteomes" id="UP000319576"/>
    </source>
</evidence>
<keyword evidence="1" id="KW-0472">Membrane</keyword>
<protein>
    <recommendedName>
        <fullName evidence="4">Glycosyltransferase RgtA/B/C/D-like domain-containing protein</fullName>
    </recommendedName>
</protein>
<dbReference type="KEGG" id="uli:ETAA1_55900"/>
<feature type="transmembrane region" description="Helical" evidence="1">
    <location>
        <begin position="216"/>
        <end position="235"/>
    </location>
</feature>
<dbReference type="OrthoDB" id="259265at2"/>
<evidence type="ECO:0008006" key="4">
    <source>
        <dbReference type="Google" id="ProtNLM"/>
    </source>
</evidence>
<dbReference type="Proteomes" id="UP000319576">
    <property type="component" value="Chromosome"/>
</dbReference>
<dbReference type="RefSeq" id="WP_145243821.1">
    <property type="nucleotide sequence ID" value="NZ_CP036273.1"/>
</dbReference>
<feature type="transmembrane region" description="Helical" evidence="1">
    <location>
        <begin position="134"/>
        <end position="156"/>
    </location>
</feature>
<keyword evidence="1" id="KW-1133">Transmembrane helix</keyword>
<sequence length="517" mass="56186">MDAPRSPWWIPFGGLLLAALYLPTLATPFDFVDDGNLVYPTPGLSAGEHVGLWWEKVEANYEHLGPFRPTLWVHWQVQANLFDGSAVAWRAYRFVWCALSAAALLWLLAELGAHPAAALLAGALAMWNPYRNEIWTSLTLSEGVAMPYALFALVAARKAATSATPLRWELLSALAVLVALGCKNTFAALVPVQILLRMWPDGMTLREALKRNGARSLLLGVTLVLPAAHFVYFKAHWHPGQYETHGPTAAQLGRMLSALKGAVSLEFMAAGLLLAALALWKGGVLKAVSWQRLGTPPVLAALLLVAAGVVVYLPLSMMSGRYAMPAVWGLDVLFALLLTALIALPLTAWKKAAFAGVCTGLAVVAVAGVGKQEKFAARAHLLWDAVRHVEATAPPDARIAWMSGDSTAGGLNIEEGIHFRWHLLHRGRGDVAVGLFDESGKPLDRVELPPLAGPPEFALFGKVEPAGWEPERSFVSGYWLGRRQYDCRLARKRVVGTFAEAPFRDEVRRQLFPGLSP</sequence>
<evidence type="ECO:0000256" key="1">
    <source>
        <dbReference type="SAM" id="Phobius"/>
    </source>
</evidence>
<proteinExistence type="predicted"/>
<evidence type="ECO:0000313" key="2">
    <source>
        <dbReference type="EMBL" id="QDU23587.1"/>
    </source>
</evidence>
<feature type="transmembrane region" description="Helical" evidence="1">
    <location>
        <begin position="327"/>
        <end position="346"/>
    </location>
</feature>
<accession>A0A517Y1D3</accession>
<feature type="transmembrane region" description="Helical" evidence="1">
    <location>
        <begin position="168"/>
        <end position="196"/>
    </location>
</feature>
<reference evidence="2 3" key="1">
    <citation type="submission" date="2019-02" db="EMBL/GenBank/DDBJ databases">
        <title>Deep-cultivation of Planctomycetes and their phenomic and genomic characterization uncovers novel biology.</title>
        <authorList>
            <person name="Wiegand S."/>
            <person name="Jogler M."/>
            <person name="Boedeker C."/>
            <person name="Pinto D."/>
            <person name="Vollmers J."/>
            <person name="Rivas-Marin E."/>
            <person name="Kohn T."/>
            <person name="Peeters S.H."/>
            <person name="Heuer A."/>
            <person name="Rast P."/>
            <person name="Oberbeckmann S."/>
            <person name="Bunk B."/>
            <person name="Jeske O."/>
            <person name="Meyerdierks A."/>
            <person name="Storesund J.E."/>
            <person name="Kallscheuer N."/>
            <person name="Luecker S."/>
            <person name="Lage O.M."/>
            <person name="Pohl T."/>
            <person name="Merkel B.J."/>
            <person name="Hornburger P."/>
            <person name="Mueller R.-W."/>
            <person name="Bruemmer F."/>
            <person name="Labrenz M."/>
            <person name="Spormann A.M."/>
            <person name="Op den Camp H."/>
            <person name="Overmann J."/>
            <person name="Amann R."/>
            <person name="Jetten M.S.M."/>
            <person name="Mascher T."/>
            <person name="Medema M.H."/>
            <person name="Devos D.P."/>
            <person name="Kaster A.-K."/>
            <person name="Ovreas L."/>
            <person name="Rohde M."/>
            <person name="Galperin M.Y."/>
            <person name="Jogler C."/>
        </authorList>
    </citation>
    <scope>NUCLEOTIDE SEQUENCE [LARGE SCALE GENOMIC DNA]</scope>
    <source>
        <strain evidence="2 3">ETA_A1</strain>
    </source>
</reference>
<name>A0A517Y1D3_9BACT</name>
<feature type="transmembrane region" description="Helical" evidence="1">
    <location>
        <begin position="352"/>
        <end position="370"/>
    </location>
</feature>
<feature type="transmembrane region" description="Helical" evidence="1">
    <location>
        <begin position="298"/>
        <end position="315"/>
    </location>
</feature>
<feature type="transmembrane region" description="Helical" evidence="1">
    <location>
        <begin position="256"/>
        <end position="278"/>
    </location>
</feature>
<gene>
    <name evidence="2" type="ORF">ETAA1_55900</name>
</gene>
<keyword evidence="1" id="KW-0812">Transmembrane</keyword>